<dbReference type="Pfam" id="PF00583">
    <property type="entry name" value="Acetyltransf_1"/>
    <property type="match status" value="1"/>
</dbReference>
<keyword evidence="1 4" id="KW-0808">Transferase</keyword>
<dbReference type="AlphaFoldDB" id="A0A161SPH5"/>
<keyword evidence="2" id="KW-0012">Acyltransferase</keyword>
<dbReference type="EMBL" id="LQNT01000011">
    <property type="protein sequence ID" value="KZE37000.1"/>
    <property type="molecule type" value="Genomic_DNA"/>
</dbReference>
<accession>A0A161SPH5</accession>
<evidence type="ECO:0000313" key="4">
    <source>
        <dbReference type="EMBL" id="KZE37000.1"/>
    </source>
</evidence>
<dbReference type="OrthoDB" id="794462at2"/>
<protein>
    <submittedName>
        <fullName evidence="4">GNAT family acetyltransferase</fullName>
    </submittedName>
</protein>
<organism evidence="4 5">
    <name type="scientific">Bhargavaea cecembensis</name>
    <dbReference type="NCBI Taxonomy" id="394098"/>
    <lineage>
        <taxon>Bacteria</taxon>
        <taxon>Bacillati</taxon>
        <taxon>Bacillota</taxon>
        <taxon>Bacilli</taxon>
        <taxon>Bacillales</taxon>
        <taxon>Caryophanaceae</taxon>
        <taxon>Bhargavaea</taxon>
    </lineage>
</organism>
<comment type="caution">
    <text evidence="4">The sequence shown here is derived from an EMBL/GenBank/DDBJ whole genome shotgun (WGS) entry which is preliminary data.</text>
</comment>
<sequence>MIRSMTRHDFETVRQIAAVSYDDTYQDILPEDVQQSFLTRAYASPMMMKRLEKTTMLIAEHEGRPVGFANFTHVDEDGDAELTDIYLLPDYQGMGFGTALLEAGLSTLEDGRQLFIYVDSLNEGARLFCEKQGFELIEEFDELFEGYPTSTAQYVFYLKAPALV</sequence>
<dbReference type="SUPFAM" id="SSF55729">
    <property type="entry name" value="Acyl-CoA N-acyltransferases (Nat)"/>
    <property type="match status" value="1"/>
</dbReference>
<dbReference type="PROSITE" id="PS51186">
    <property type="entry name" value="GNAT"/>
    <property type="match status" value="1"/>
</dbReference>
<evidence type="ECO:0000256" key="1">
    <source>
        <dbReference type="ARBA" id="ARBA00022679"/>
    </source>
</evidence>
<dbReference type="Proteomes" id="UP000076490">
    <property type="component" value="Unassembled WGS sequence"/>
</dbReference>
<evidence type="ECO:0000256" key="2">
    <source>
        <dbReference type="ARBA" id="ARBA00023315"/>
    </source>
</evidence>
<dbReference type="Gene3D" id="3.40.630.30">
    <property type="match status" value="1"/>
</dbReference>
<dbReference type="RefSeq" id="WP_063181830.1">
    <property type="nucleotide sequence ID" value="NZ_LQNT01000011.1"/>
</dbReference>
<gene>
    <name evidence="4" type="ORF">AV656_10470</name>
</gene>
<dbReference type="PANTHER" id="PTHR43877:SF2">
    <property type="entry name" value="AMINOALKYLPHOSPHONATE N-ACETYLTRANSFERASE-RELATED"/>
    <property type="match status" value="1"/>
</dbReference>
<feature type="domain" description="N-acetyltransferase" evidence="3">
    <location>
        <begin position="1"/>
        <end position="161"/>
    </location>
</feature>
<reference evidence="4 5" key="1">
    <citation type="submission" date="2016-01" db="EMBL/GenBank/DDBJ databases">
        <title>Whole genome sequencing of Bhargavaea cecembensis T14.</title>
        <authorList>
            <person name="Hong K.W."/>
        </authorList>
    </citation>
    <scope>NUCLEOTIDE SEQUENCE [LARGE SCALE GENOMIC DNA]</scope>
    <source>
        <strain evidence="4 5">T14</strain>
    </source>
</reference>
<name>A0A161SPH5_9BACL</name>
<proteinExistence type="predicted"/>
<dbReference type="CDD" id="cd04301">
    <property type="entry name" value="NAT_SF"/>
    <property type="match status" value="1"/>
</dbReference>
<dbReference type="InterPro" id="IPR050832">
    <property type="entry name" value="Bact_Acetyltransf"/>
</dbReference>
<dbReference type="GO" id="GO:0016747">
    <property type="term" value="F:acyltransferase activity, transferring groups other than amino-acyl groups"/>
    <property type="evidence" value="ECO:0007669"/>
    <property type="project" value="InterPro"/>
</dbReference>
<dbReference type="InterPro" id="IPR000182">
    <property type="entry name" value="GNAT_dom"/>
</dbReference>
<evidence type="ECO:0000313" key="5">
    <source>
        <dbReference type="Proteomes" id="UP000076490"/>
    </source>
</evidence>
<dbReference type="PANTHER" id="PTHR43877">
    <property type="entry name" value="AMINOALKYLPHOSPHONATE N-ACETYLTRANSFERASE-RELATED-RELATED"/>
    <property type="match status" value="1"/>
</dbReference>
<evidence type="ECO:0000259" key="3">
    <source>
        <dbReference type="PROSITE" id="PS51186"/>
    </source>
</evidence>
<dbReference type="InterPro" id="IPR016181">
    <property type="entry name" value="Acyl_CoA_acyltransferase"/>
</dbReference>